<dbReference type="AlphaFoldDB" id="A0A165MUN0"/>
<evidence type="ECO:0000313" key="1">
    <source>
        <dbReference type="EMBL" id="KZE63452.1"/>
    </source>
</evidence>
<sequence>MSIDKRTFQIDNQWNIIHLPEQPNGFAVMIIGDCSHYVDEYTSLWKQNTERANLIQSLKNQGYTIFYSNLYGRHWGSPSSVILAKRLYHYVMKHEILNPNIHLIAEGMGSLVALRLMEDMEEHIRSALFINPCIDLKSHFNHERQNRLFFKRLIREISSAYQVQVDNVEHLIDNLPSIKDLKAKTPVQIWHAARGVAFNFKDHSRTYEKRRQNLNAPISLSIHVPETTFNPARAFQAFFKNHEKLL</sequence>
<protein>
    <submittedName>
        <fullName evidence="1">Alpha/beta hydrolase</fullName>
    </submittedName>
</protein>
<proteinExistence type="predicted"/>
<dbReference type="Gene3D" id="3.40.50.1820">
    <property type="entry name" value="alpha/beta hydrolase"/>
    <property type="match status" value="1"/>
</dbReference>
<name>A0A165MUN0_9BACL</name>
<dbReference type="InterPro" id="IPR029058">
    <property type="entry name" value="AB_hydrolase_fold"/>
</dbReference>
<dbReference type="SUPFAM" id="SSF53474">
    <property type="entry name" value="alpha/beta-Hydrolases"/>
    <property type="match status" value="1"/>
</dbReference>
<keyword evidence="1" id="KW-0378">Hydrolase</keyword>
<dbReference type="GO" id="GO:0016787">
    <property type="term" value="F:hydrolase activity"/>
    <property type="evidence" value="ECO:0007669"/>
    <property type="project" value="UniProtKB-KW"/>
</dbReference>
<gene>
    <name evidence="1" type="ORF">AWM68_15680</name>
</gene>
<evidence type="ECO:0000313" key="2">
    <source>
        <dbReference type="Proteomes" id="UP000076567"/>
    </source>
</evidence>
<comment type="caution">
    <text evidence="1">The sequence shown here is derived from an EMBL/GenBank/DDBJ whole genome shotgun (WGS) entry which is preliminary data.</text>
</comment>
<reference evidence="2" key="1">
    <citation type="submission" date="2016-01" db="EMBL/GenBank/DDBJ databases">
        <title>Draft genome of Chromobacterium sp. F49.</title>
        <authorList>
            <person name="Hong K.W."/>
        </authorList>
    </citation>
    <scope>NUCLEOTIDE SEQUENCE [LARGE SCALE GENOMIC DNA]</scope>
    <source>
        <strain evidence="2">P7IIIA</strain>
    </source>
</reference>
<accession>A0A165MUN0</accession>
<organism evidence="1 2">
    <name type="scientific">Fictibacillus phosphorivorans</name>
    <dbReference type="NCBI Taxonomy" id="1221500"/>
    <lineage>
        <taxon>Bacteria</taxon>
        <taxon>Bacillati</taxon>
        <taxon>Bacillota</taxon>
        <taxon>Bacilli</taxon>
        <taxon>Bacillales</taxon>
        <taxon>Fictibacillaceae</taxon>
        <taxon>Fictibacillus</taxon>
    </lineage>
</organism>
<dbReference type="RefSeq" id="WP_066246006.1">
    <property type="nucleotide sequence ID" value="NZ_LRFC01000039.1"/>
</dbReference>
<dbReference type="OrthoDB" id="2986585at2"/>
<dbReference type="EMBL" id="LRFC01000039">
    <property type="protein sequence ID" value="KZE63452.1"/>
    <property type="molecule type" value="Genomic_DNA"/>
</dbReference>
<keyword evidence="2" id="KW-1185">Reference proteome</keyword>
<dbReference type="Proteomes" id="UP000076567">
    <property type="component" value="Unassembled WGS sequence"/>
</dbReference>